<evidence type="ECO:0000313" key="2">
    <source>
        <dbReference type="Proteomes" id="UP000076962"/>
    </source>
</evidence>
<dbReference type="Proteomes" id="UP000076962">
    <property type="component" value="Unassembled WGS sequence"/>
</dbReference>
<comment type="caution">
    <text evidence="1">The sequence shown here is derived from an EMBL/GenBank/DDBJ whole genome shotgun (WGS) entry which is preliminary data.</text>
</comment>
<name>A0A176RV66_9GAMM</name>
<accession>A0A176RV66</accession>
<gene>
    <name evidence="1" type="ORF">THIOM_004737</name>
</gene>
<dbReference type="AlphaFoldDB" id="A0A176RV66"/>
<sequence>MKYLISTPKPTNLTIKPTQFTSHLKAKWLNIDIHTINNPKRVYGLEWVMPMENGNLEGLLERTGQCIALDGDVRDCAKFALWFRSLVDNQYPLFFYDQAYSADLELREYTTKNDIVKCFMFTPVEESPQPIETVSTNMTFFNHPITQSFIENLKRHGVDNTLINKAIEETCLFQT</sequence>
<organism evidence="1 2">
    <name type="scientific">Candidatus Thiomargarita nelsonii</name>
    <dbReference type="NCBI Taxonomy" id="1003181"/>
    <lineage>
        <taxon>Bacteria</taxon>
        <taxon>Pseudomonadati</taxon>
        <taxon>Pseudomonadota</taxon>
        <taxon>Gammaproteobacteria</taxon>
        <taxon>Thiotrichales</taxon>
        <taxon>Thiotrichaceae</taxon>
        <taxon>Thiomargarita</taxon>
    </lineage>
</organism>
<proteinExistence type="predicted"/>
<keyword evidence="2" id="KW-1185">Reference proteome</keyword>
<evidence type="ECO:0000313" key="1">
    <source>
        <dbReference type="EMBL" id="OAD19618.1"/>
    </source>
</evidence>
<reference evidence="1 2" key="1">
    <citation type="submission" date="2016-05" db="EMBL/GenBank/DDBJ databases">
        <title>Single-cell genome of chain-forming Candidatus Thiomargarita nelsonii and comparison to other large sulfur-oxidizing bacteria.</title>
        <authorList>
            <person name="Winkel M."/>
            <person name="Salman V."/>
            <person name="Woyke T."/>
            <person name="Schulz-Vogt H."/>
            <person name="Richter M."/>
            <person name="Flood B."/>
            <person name="Bailey J."/>
            <person name="Amann R."/>
            <person name="Mussmann M."/>
        </authorList>
    </citation>
    <scope>NUCLEOTIDE SEQUENCE [LARGE SCALE GENOMIC DNA]</scope>
    <source>
        <strain evidence="1 2">THI036</strain>
    </source>
</reference>
<protein>
    <submittedName>
        <fullName evidence="1">Uncharacterized protein</fullName>
    </submittedName>
</protein>
<dbReference type="EMBL" id="LUTY01002728">
    <property type="protein sequence ID" value="OAD19618.1"/>
    <property type="molecule type" value="Genomic_DNA"/>
</dbReference>